<gene>
    <name evidence="2" type="ORF">GCM10010420_04050</name>
</gene>
<evidence type="ECO:0000256" key="1">
    <source>
        <dbReference type="SAM" id="MobiDB-lite"/>
    </source>
</evidence>
<proteinExistence type="predicted"/>
<reference evidence="3" key="1">
    <citation type="journal article" date="2019" name="Int. J. Syst. Evol. Microbiol.">
        <title>The Global Catalogue of Microorganisms (GCM) 10K type strain sequencing project: providing services to taxonomists for standard genome sequencing and annotation.</title>
        <authorList>
            <consortium name="The Broad Institute Genomics Platform"/>
            <consortium name="The Broad Institute Genome Sequencing Center for Infectious Disease"/>
            <person name="Wu L."/>
            <person name="Ma J."/>
        </authorList>
    </citation>
    <scope>NUCLEOTIDE SEQUENCE [LARGE SCALE GENOMIC DNA]</scope>
    <source>
        <strain evidence="3">JCM 6921</strain>
    </source>
</reference>
<comment type="caution">
    <text evidence="2">The sequence shown here is derived from an EMBL/GenBank/DDBJ whole genome shotgun (WGS) entry which is preliminary data.</text>
</comment>
<keyword evidence="3" id="KW-1185">Reference proteome</keyword>
<evidence type="ECO:0008006" key="4">
    <source>
        <dbReference type="Google" id="ProtNLM"/>
    </source>
</evidence>
<evidence type="ECO:0000313" key="2">
    <source>
        <dbReference type="EMBL" id="GAA2384879.1"/>
    </source>
</evidence>
<name>A0ABP5UTL7_9ACTN</name>
<sequence length="199" mass="20610">MRGPTFRRAGTAPRRSLERYEAAYLAGGPRRVAETAVLTLSGLGAVHVRATRVRAAEGQPEPGHPVERALIALCPRSTRLSAVVTAVAGGPEVGEIGHRLAADGLITRFRRRPTRAGRRLLERARRDGGLPEYVFDGPGAVPEGSLRHNVLAASSPPALRRGLYGLRMVHSGNADGSATAPGHSSGDFSSGGGGGGGGD</sequence>
<feature type="region of interest" description="Disordered" evidence="1">
    <location>
        <begin position="175"/>
        <end position="199"/>
    </location>
</feature>
<feature type="compositionally biased region" description="Gly residues" evidence="1">
    <location>
        <begin position="189"/>
        <end position="199"/>
    </location>
</feature>
<evidence type="ECO:0000313" key="3">
    <source>
        <dbReference type="Proteomes" id="UP001500058"/>
    </source>
</evidence>
<dbReference type="RefSeq" id="WP_344629020.1">
    <property type="nucleotide sequence ID" value="NZ_BAAATJ010000001.1"/>
</dbReference>
<dbReference type="Proteomes" id="UP001500058">
    <property type="component" value="Unassembled WGS sequence"/>
</dbReference>
<dbReference type="InterPro" id="IPR026467">
    <property type="entry name" value="Ser/Gly_Cys_C_dom"/>
</dbReference>
<dbReference type="EMBL" id="BAAATJ010000001">
    <property type="protein sequence ID" value="GAA2384879.1"/>
    <property type="molecule type" value="Genomic_DNA"/>
</dbReference>
<organism evidence="2 3">
    <name type="scientific">Streptomyces glaucosporus</name>
    <dbReference type="NCBI Taxonomy" id="284044"/>
    <lineage>
        <taxon>Bacteria</taxon>
        <taxon>Bacillati</taxon>
        <taxon>Actinomycetota</taxon>
        <taxon>Actinomycetes</taxon>
        <taxon>Kitasatosporales</taxon>
        <taxon>Streptomycetaceae</taxon>
        <taxon>Streptomyces</taxon>
    </lineage>
</organism>
<accession>A0ABP5UTL7</accession>
<dbReference type="NCBIfam" id="TIGR04222">
    <property type="entry name" value="near_uncomplex"/>
    <property type="match status" value="1"/>
</dbReference>
<protein>
    <recommendedName>
        <fullName evidence="4">TIGR04222 domain-containing membrane protein</fullName>
    </recommendedName>
</protein>